<accession>A0A397YYK4</accession>
<name>A0A397YYK4_BRACM</name>
<organism evidence="1 2">
    <name type="scientific">Brassica campestris</name>
    <name type="common">Field mustard</name>
    <dbReference type="NCBI Taxonomy" id="3711"/>
    <lineage>
        <taxon>Eukaryota</taxon>
        <taxon>Viridiplantae</taxon>
        <taxon>Streptophyta</taxon>
        <taxon>Embryophyta</taxon>
        <taxon>Tracheophyta</taxon>
        <taxon>Spermatophyta</taxon>
        <taxon>Magnoliopsida</taxon>
        <taxon>eudicotyledons</taxon>
        <taxon>Gunneridae</taxon>
        <taxon>Pentapetalae</taxon>
        <taxon>rosids</taxon>
        <taxon>malvids</taxon>
        <taxon>Brassicales</taxon>
        <taxon>Brassicaceae</taxon>
        <taxon>Brassiceae</taxon>
        <taxon>Brassica</taxon>
    </lineage>
</organism>
<evidence type="ECO:0000313" key="2">
    <source>
        <dbReference type="Proteomes" id="UP000264353"/>
    </source>
</evidence>
<dbReference type="EMBL" id="CM010633">
    <property type="protein sequence ID" value="RID57728.1"/>
    <property type="molecule type" value="Genomic_DNA"/>
</dbReference>
<dbReference type="Proteomes" id="UP000264353">
    <property type="component" value="Chromosome A6"/>
</dbReference>
<gene>
    <name evidence="1" type="ORF">BRARA_F01084</name>
</gene>
<proteinExistence type="predicted"/>
<sequence length="158" mass="17775">MTNLEEEQTHSVLTFFWREAGGCRVLQSTVFMARLPMWTKQSINIRILAPFKTFKRNESSGKMDATDLQHPFIKPRKWIASADLLDHHENDYRSEMTVASQAASEVAEASLAVLASSACAYLRNLQSASHNKPPYPLMQARYFSLKPTGIVSFAPPLS</sequence>
<evidence type="ECO:0000313" key="1">
    <source>
        <dbReference type="EMBL" id="RID57728.1"/>
    </source>
</evidence>
<reference evidence="1 2" key="1">
    <citation type="submission" date="2018-06" db="EMBL/GenBank/DDBJ databases">
        <title>WGS assembly of Brassica rapa FPsc.</title>
        <authorList>
            <person name="Bowman J."/>
            <person name="Kohchi T."/>
            <person name="Yamato K."/>
            <person name="Jenkins J."/>
            <person name="Shu S."/>
            <person name="Ishizaki K."/>
            <person name="Yamaoka S."/>
            <person name="Nishihama R."/>
            <person name="Nakamura Y."/>
            <person name="Berger F."/>
            <person name="Adam C."/>
            <person name="Aki S."/>
            <person name="Althoff F."/>
            <person name="Araki T."/>
            <person name="Arteaga-Vazquez M."/>
            <person name="Balasubrmanian S."/>
            <person name="Bauer D."/>
            <person name="Boehm C."/>
            <person name="Briginshaw L."/>
            <person name="Caballero-Perez J."/>
            <person name="Catarino B."/>
            <person name="Chen F."/>
            <person name="Chiyoda S."/>
            <person name="Chovatia M."/>
            <person name="Davies K."/>
            <person name="Delmans M."/>
            <person name="Demura T."/>
            <person name="Dierschke T."/>
            <person name="Dolan L."/>
            <person name="Dorantes-Acosta A."/>
            <person name="Eklund D."/>
            <person name="Florent S."/>
            <person name="Flores-Sandoval E."/>
            <person name="Fujiyama A."/>
            <person name="Fukuzawa H."/>
            <person name="Galik B."/>
            <person name="Grimanelli D."/>
            <person name="Grimwood J."/>
            <person name="Grossniklaus U."/>
            <person name="Hamada T."/>
            <person name="Haseloff J."/>
            <person name="Hetherington A."/>
            <person name="Higo A."/>
            <person name="Hirakawa Y."/>
            <person name="Hundley H."/>
            <person name="Ikeda Y."/>
            <person name="Inoue K."/>
            <person name="Inoue S."/>
            <person name="Ishida S."/>
            <person name="Jia Q."/>
            <person name="Kakita M."/>
            <person name="Kanazawa T."/>
            <person name="Kawai Y."/>
            <person name="Kawashima T."/>
            <person name="Kennedy M."/>
            <person name="Kinose K."/>
            <person name="Kinoshita T."/>
            <person name="Kohara Y."/>
            <person name="Koide E."/>
            <person name="Komatsu K."/>
            <person name="Kopischke S."/>
            <person name="Kubo M."/>
            <person name="Kyozuka J."/>
            <person name="Lagercrantz U."/>
            <person name="Lin S."/>
            <person name="Lindquist E."/>
            <person name="Lipzen A."/>
            <person name="Lu C."/>
            <person name="Luna E."/>
            <person name="Martienssen R."/>
            <person name="Minamino N."/>
            <person name="Mizutani M."/>
            <person name="Mizutani M."/>
            <person name="Mochizuki N."/>
            <person name="Monte I."/>
            <person name="Mosher R."/>
            <person name="Nagasaki H."/>
            <person name="Nakagami H."/>
            <person name="Naramoto S."/>
            <person name="Nishitani K."/>
            <person name="Ohtani M."/>
            <person name="Okamoto T."/>
            <person name="Okumura M."/>
            <person name="Phillips J."/>
            <person name="Pollak B."/>
            <person name="Reinders A."/>
            <person name="Roevekamp M."/>
            <person name="Sano R."/>
            <person name="Sawa S."/>
            <person name="Schmid M."/>
            <person name="Shirakawa M."/>
            <person name="Solano R."/>
            <person name="Spunde A."/>
            <person name="Suetsugu N."/>
            <person name="Sugano S."/>
            <person name="Sugiyama A."/>
            <person name="Sun R."/>
            <person name="Suzuki Y."/>
            <person name="Takenaka M."/>
            <person name="Takezawa D."/>
            <person name="Tomogane H."/>
            <person name="Tsuzuki M."/>
            <person name="Ueda T."/>
            <person name="Umeda M."/>
            <person name="Ward J."/>
            <person name="Watanabe Y."/>
            <person name="Yazaki K."/>
            <person name="Yokoyama R."/>
            <person name="Yoshitake Y."/>
            <person name="Yotsui I."/>
            <person name="Zachgo S."/>
            <person name="Schmutz J."/>
        </authorList>
    </citation>
    <scope>NUCLEOTIDE SEQUENCE [LARGE SCALE GENOMIC DNA]</scope>
    <source>
        <strain evidence="2">cv. B-3</strain>
    </source>
</reference>
<protein>
    <submittedName>
        <fullName evidence="1">Uncharacterized protein</fullName>
    </submittedName>
</protein>
<dbReference type="AlphaFoldDB" id="A0A397YYK4"/>